<feature type="compositionally biased region" description="Polar residues" evidence="1">
    <location>
        <begin position="1"/>
        <end position="15"/>
    </location>
</feature>
<protein>
    <submittedName>
        <fullName evidence="2">Uncharacterized protein</fullName>
    </submittedName>
</protein>
<organism evidence="2 3">
    <name type="scientific">Aspergillus carbonarius (strain ITEM 5010)</name>
    <dbReference type="NCBI Taxonomy" id="602072"/>
    <lineage>
        <taxon>Eukaryota</taxon>
        <taxon>Fungi</taxon>
        <taxon>Dikarya</taxon>
        <taxon>Ascomycota</taxon>
        <taxon>Pezizomycotina</taxon>
        <taxon>Eurotiomycetes</taxon>
        <taxon>Eurotiomycetidae</taxon>
        <taxon>Eurotiales</taxon>
        <taxon>Aspergillaceae</taxon>
        <taxon>Aspergillus</taxon>
        <taxon>Aspergillus subgen. Circumdati</taxon>
    </lineage>
</organism>
<keyword evidence="3" id="KW-1185">Reference proteome</keyword>
<dbReference type="Proteomes" id="UP000188318">
    <property type="component" value="Unassembled WGS sequence"/>
</dbReference>
<evidence type="ECO:0000313" key="2">
    <source>
        <dbReference type="EMBL" id="OOF95211.1"/>
    </source>
</evidence>
<dbReference type="OrthoDB" id="734129at2759"/>
<dbReference type="EMBL" id="KV907500">
    <property type="protein sequence ID" value="OOF95211.1"/>
    <property type="molecule type" value="Genomic_DNA"/>
</dbReference>
<feature type="region of interest" description="Disordered" evidence="1">
    <location>
        <begin position="1"/>
        <end position="200"/>
    </location>
</feature>
<dbReference type="VEuPathDB" id="FungiDB:ASPCADRAFT_5732"/>
<gene>
    <name evidence="2" type="ORF">ASPCADRAFT_5732</name>
</gene>
<proteinExistence type="predicted"/>
<feature type="compositionally biased region" description="Polar residues" evidence="1">
    <location>
        <begin position="59"/>
        <end position="68"/>
    </location>
</feature>
<feature type="compositionally biased region" description="Basic and acidic residues" evidence="1">
    <location>
        <begin position="157"/>
        <end position="182"/>
    </location>
</feature>
<evidence type="ECO:0000256" key="1">
    <source>
        <dbReference type="SAM" id="MobiDB-lite"/>
    </source>
</evidence>
<evidence type="ECO:0000313" key="3">
    <source>
        <dbReference type="Proteomes" id="UP000188318"/>
    </source>
</evidence>
<name>A0A1R3RL52_ASPC5</name>
<accession>A0A1R3RL52</accession>
<dbReference type="OMA" id="NPSDPIH"/>
<sequence length="200" mass="21053">MSHIQNVDSVANPQQGEFKPSVKPTGPLQEGGHQIGRKVAPSDFVPEFRAEAHPPGTAPASSSYQPNTAGEPGSQALNPNVERSHGKETVKTSASDTLMGATSQDVHTGLGHPGSGQTSNELRHDGQHGRKGQSAGLEQVGAQGGDKFERQIPGQRGLERDEAQPGQRGDKGALAAEDRDPEPAETAAAEWKYQPSTKRA</sequence>
<feature type="compositionally biased region" description="Polar residues" evidence="1">
    <location>
        <begin position="91"/>
        <end position="106"/>
    </location>
</feature>
<dbReference type="AlphaFoldDB" id="A0A1R3RL52"/>
<reference evidence="3" key="1">
    <citation type="journal article" date="2017" name="Genome Biol.">
        <title>Comparative genomics reveals high biological diversity and specific adaptations in the industrially and medically important fungal genus Aspergillus.</title>
        <authorList>
            <person name="de Vries R.P."/>
            <person name="Riley R."/>
            <person name="Wiebenga A."/>
            <person name="Aguilar-Osorio G."/>
            <person name="Amillis S."/>
            <person name="Uchima C.A."/>
            <person name="Anderluh G."/>
            <person name="Asadollahi M."/>
            <person name="Askin M."/>
            <person name="Barry K."/>
            <person name="Battaglia E."/>
            <person name="Bayram O."/>
            <person name="Benocci T."/>
            <person name="Braus-Stromeyer S.A."/>
            <person name="Caldana C."/>
            <person name="Canovas D."/>
            <person name="Cerqueira G.C."/>
            <person name="Chen F."/>
            <person name="Chen W."/>
            <person name="Choi C."/>
            <person name="Clum A."/>
            <person name="Dos Santos R.A."/>
            <person name="Damasio A.R."/>
            <person name="Diallinas G."/>
            <person name="Emri T."/>
            <person name="Fekete E."/>
            <person name="Flipphi M."/>
            <person name="Freyberg S."/>
            <person name="Gallo A."/>
            <person name="Gournas C."/>
            <person name="Habgood R."/>
            <person name="Hainaut M."/>
            <person name="Harispe M.L."/>
            <person name="Henrissat B."/>
            <person name="Hilden K.S."/>
            <person name="Hope R."/>
            <person name="Hossain A."/>
            <person name="Karabika E."/>
            <person name="Karaffa L."/>
            <person name="Karanyi Z."/>
            <person name="Krasevec N."/>
            <person name="Kuo A."/>
            <person name="Kusch H."/>
            <person name="LaButti K."/>
            <person name="Lagendijk E.L."/>
            <person name="Lapidus A."/>
            <person name="Levasseur A."/>
            <person name="Lindquist E."/>
            <person name="Lipzen A."/>
            <person name="Logrieco A.F."/>
            <person name="MacCabe A."/>
            <person name="Maekelae M.R."/>
            <person name="Malavazi I."/>
            <person name="Melin P."/>
            <person name="Meyer V."/>
            <person name="Mielnichuk N."/>
            <person name="Miskei M."/>
            <person name="Molnar A.P."/>
            <person name="Mule G."/>
            <person name="Ngan C.Y."/>
            <person name="Orejas M."/>
            <person name="Orosz E."/>
            <person name="Ouedraogo J.P."/>
            <person name="Overkamp K.M."/>
            <person name="Park H.-S."/>
            <person name="Perrone G."/>
            <person name="Piumi F."/>
            <person name="Punt P.J."/>
            <person name="Ram A.F."/>
            <person name="Ramon A."/>
            <person name="Rauscher S."/>
            <person name="Record E."/>
            <person name="Riano-Pachon D.M."/>
            <person name="Robert V."/>
            <person name="Roehrig J."/>
            <person name="Ruller R."/>
            <person name="Salamov A."/>
            <person name="Salih N.S."/>
            <person name="Samson R.A."/>
            <person name="Sandor E."/>
            <person name="Sanguinetti M."/>
            <person name="Schuetze T."/>
            <person name="Sepcic K."/>
            <person name="Shelest E."/>
            <person name="Sherlock G."/>
            <person name="Sophianopoulou V."/>
            <person name="Squina F.M."/>
            <person name="Sun H."/>
            <person name="Susca A."/>
            <person name="Todd R.B."/>
            <person name="Tsang A."/>
            <person name="Unkles S.E."/>
            <person name="van de Wiele N."/>
            <person name="van Rossen-Uffink D."/>
            <person name="Oliveira J.V."/>
            <person name="Vesth T.C."/>
            <person name="Visser J."/>
            <person name="Yu J.-H."/>
            <person name="Zhou M."/>
            <person name="Andersen M.R."/>
            <person name="Archer D.B."/>
            <person name="Baker S.E."/>
            <person name="Benoit I."/>
            <person name="Brakhage A.A."/>
            <person name="Braus G.H."/>
            <person name="Fischer R."/>
            <person name="Frisvad J.C."/>
            <person name="Goldman G.H."/>
            <person name="Houbraken J."/>
            <person name="Oakley B."/>
            <person name="Pocsi I."/>
            <person name="Scazzocchio C."/>
            <person name="Seiboth B."/>
            <person name="vanKuyk P.A."/>
            <person name="Wortman J."/>
            <person name="Dyer P.S."/>
            <person name="Grigoriev I.V."/>
        </authorList>
    </citation>
    <scope>NUCLEOTIDE SEQUENCE [LARGE SCALE GENOMIC DNA]</scope>
    <source>
        <strain evidence="3">ITEM 5010</strain>
    </source>
</reference>